<dbReference type="Pfam" id="PF05721">
    <property type="entry name" value="PhyH"/>
    <property type="match status" value="1"/>
</dbReference>
<keyword evidence="3" id="KW-1185">Reference proteome</keyword>
<dbReference type="PANTHER" id="PTHR20883">
    <property type="entry name" value="PHYTANOYL-COA DIOXYGENASE DOMAIN CONTAINING 1"/>
    <property type="match status" value="1"/>
</dbReference>
<organism evidence="2 3">
    <name type="scientific">Bradyrhizobium sediminis</name>
    <dbReference type="NCBI Taxonomy" id="2840469"/>
    <lineage>
        <taxon>Bacteria</taxon>
        <taxon>Pseudomonadati</taxon>
        <taxon>Pseudomonadota</taxon>
        <taxon>Alphaproteobacteria</taxon>
        <taxon>Hyphomicrobiales</taxon>
        <taxon>Nitrobacteraceae</taxon>
        <taxon>Bradyrhizobium</taxon>
    </lineage>
</organism>
<evidence type="ECO:0000313" key="2">
    <source>
        <dbReference type="EMBL" id="QWG23414.1"/>
    </source>
</evidence>
<accession>A0A975RXI8</accession>
<protein>
    <submittedName>
        <fullName evidence="2">Phytanoyl-CoA dioxygenase family protein</fullName>
    </submittedName>
</protein>
<name>A0A975RXI8_9BRAD</name>
<evidence type="ECO:0000313" key="3">
    <source>
        <dbReference type="Proteomes" id="UP000676951"/>
    </source>
</evidence>
<dbReference type="SUPFAM" id="SSF51197">
    <property type="entry name" value="Clavaminate synthase-like"/>
    <property type="match status" value="1"/>
</dbReference>
<dbReference type="Gene3D" id="2.60.120.620">
    <property type="entry name" value="q2cbj1_9rhob like domain"/>
    <property type="match status" value="1"/>
</dbReference>
<keyword evidence="2" id="KW-0223">Dioxygenase</keyword>
<proteinExistence type="predicted"/>
<comment type="cofactor">
    <cofactor evidence="1">
        <name>Fe(2+)</name>
        <dbReference type="ChEBI" id="CHEBI:29033"/>
    </cofactor>
</comment>
<gene>
    <name evidence="2" type="ORF">KMZ93_00195</name>
</gene>
<reference evidence="2 3" key="1">
    <citation type="submission" date="2021-06" db="EMBL/GenBank/DDBJ databases">
        <title>Bradyrhizobium sp. S2-11-4 Genome sequencing.</title>
        <authorList>
            <person name="Jin L."/>
        </authorList>
    </citation>
    <scope>NUCLEOTIDE SEQUENCE [LARGE SCALE GENOMIC DNA]</scope>
    <source>
        <strain evidence="2 3">S2-11-4</strain>
    </source>
</reference>
<dbReference type="GO" id="GO:0005506">
    <property type="term" value="F:iron ion binding"/>
    <property type="evidence" value="ECO:0007669"/>
    <property type="project" value="UniProtKB-ARBA"/>
</dbReference>
<dbReference type="PANTHER" id="PTHR20883:SF48">
    <property type="entry name" value="ECTOINE DIOXYGENASE"/>
    <property type="match status" value="1"/>
</dbReference>
<dbReference type="Proteomes" id="UP000676951">
    <property type="component" value="Chromosome"/>
</dbReference>
<keyword evidence="2" id="KW-0560">Oxidoreductase</keyword>
<evidence type="ECO:0000256" key="1">
    <source>
        <dbReference type="ARBA" id="ARBA00001954"/>
    </source>
</evidence>
<dbReference type="InterPro" id="IPR008775">
    <property type="entry name" value="Phytyl_CoA_dOase-like"/>
</dbReference>
<dbReference type="EMBL" id="CP076136">
    <property type="protein sequence ID" value="QWG23414.1"/>
    <property type="molecule type" value="Genomic_DNA"/>
</dbReference>
<dbReference type="AlphaFoldDB" id="A0A975RXI8"/>
<dbReference type="GO" id="GO:0016706">
    <property type="term" value="F:2-oxoglutarate-dependent dioxygenase activity"/>
    <property type="evidence" value="ECO:0007669"/>
    <property type="project" value="UniProtKB-ARBA"/>
</dbReference>
<dbReference type="RefSeq" id="WP_215604169.1">
    <property type="nucleotide sequence ID" value="NZ_CP076136.1"/>
</dbReference>
<sequence length="282" mass="31704">MLDEADIQLHADRIRDDGYTVIEGAAAPALVEGLKQALERIEREHNLGPAKTSFEGFKTVRINNLLTYDDIFWEVPLHENVLPVVEHVLDKECLLSSFCSLVLGPGQEAQPIHEDTQLIPLPRPHIPITLNAIWALSDFRDDNGATRIIPGSHKFPSSPEYGKDYDAVTATMAAGSVMLFDSALWHGGGANTSDGRRFAFSCAYCWGWMRQQENLQLGIPHETARRFPRRLQELCGYSVYKGQFGHIDNHDPIELLGRERGKRMVWEATDVRKARMAEAAKQ</sequence>